<evidence type="ECO:0000313" key="3">
    <source>
        <dbReference type="Proteomes" id="UP000692954"/>
    </source>
</evidence>
<organism evidence="2 3">
    <name type="scientific">Paramecium sonneborni</name>
    <dbReference type="NCBI Taxonomy" id="65129"/>
    <lineage>
        <taxon>Eukaryota</taxon>
        <taxon>Sar</taxon>
        <taxon>Alveolata</taxon>
        <taxon>Ciliophora</taxon>
        <taxon>Intramacronucleata</taxon>
        <taxon>Oligohymenophorea</taxon>
        <taxon>Peniculida</taxon>
        <taxon>Parameciidae</taxon>
        <taxon>Paramecium</taxon>
    </lineage>
</organism>
<comment type="caution">
    <text evidence="2">The sequence shown here is derived from an EMBL/GenBank/DDBJ whole genome shotgun (WGS) entry which is preliminary data.</text>
</comment>
<feature type="compositionally biased region" description="Low complexity" evidence="1">
    <location>
        <begin position="1"/>
        <end position="11"/>
    </location>
</feature>
<accession>A0A8S1N888</accession>
<evidence type="ECO:0000313" key="2">
    <source>
        <dbReference type="EMBL" id="CAD8085633.1"/>
    </source>
</evidence>
<reference evidence="2" key="1">
    <citation type="submission" date="2021-01" db="EMBL/GenBank/DDBJ databases">
        <authorList>
            <consortium name="Genoscope - CEA"/>
            <person name="William W."/>
        </authorList>
    </citation>
    <scope>NUCLEOTIDE SEQUENCE</scope>
</reference>
<feature type="region of interest" description="Disordered" evidence="1">
    <location>
        <begin position="1"/>
        <end position="45"/>
    </location>
</feature>
<gene>
    <name evidence="2" type="ORF">PSON_ATCC_30995.1.T0480255</name>
</gene>
<dbReference type="Proteomes" id="UP000692954">
    <property type="component" value="Unassembled WGS sequence"/>
</dbReference>
<evidence type="ECO:0000256" key="1">
    <source>
        <dbReference type="SAM" id="MobiDB-lite"/>
    </source>
</evidence>
<keyword evidence="3" id="KW-1185">Reference proteome</keyword>
<name>A0A8S1N888_9CILI</name>
<proteinExistence type="predicted"/>
<feature type="region of interest" description="Disordered" evidence="1">
    <location>
        <begin position="74"/>
        <end position="105"/>
    </location>
</feature>
<dbReference type="OrthoDB" id="288803at2759"/>
<dbReference type="EMBL" id="CAJJDN010000048">
    <property type="protein sequence ID" value="CAD8085633.1"/>
    <property type="molecule type" value="Genomic_DNA"/>
</dbReference>
<dbReference type="AlphaFoldDB" id="A0A8S1N888"/>
<protein>
    <submittedName>
        <fullName evidence="2">Uncharacterized protein</fullName>
    </submittedName>
</protein>
<sequence length="105" mass="12212">MGCNVQKQKNQSNKHHQPSQEILEIERINHQNETQTHGQKTDIKETENLISQQSQIGKRLKHMASGEELHKFINKRHSNPQSSFGYIKNSPDQRKKQSLMNSPKL</sequence>